<organism evidence="2">
    <name type="scientific">Pseudo-nitzschia australis</name>
    <dbReference type="NCBI Taxonomy" id="44445"/>
    <lineage>
        <taxon>Eukaryota</taxon>
        <taxon>Sar</taxon>
        <taxon>Stramenopiles</taxon>
        <taxon>Ochrophyta</taxon>
        <taxon>Bacillariophyta</taxon>
        <taxon>Bacillariophyceae</taxon>
        <taxon>Bacillariophycidae</taxon>
        <taxon>Bacillariales</taxon>
        <taxon>Bacillariaceae</taxon>
        <taxon>Pseudo-nitzschia</taxon>
    </lineage>
</organism>
<feature type="region of interest" description="Disordered" evidence="1">
    <location>
        <begin position="66"/>
        <end position="99"/>
    </location>
</feature>
<dbReference type="AlphaFoldDB" id="A0A7S4EQF5"/>
<feature type="region of interest" description="Disordered" evidence="1">
    <location>
        <begin position="1"/>
        <end position="52"/>
    </location>
</feature>
<sequence>MIRECTNRDRIQLGLKDDNQETGQYTGRVYLSNSNNHNGGNPRPSPHQLQPRAKLRRNTQLDLNMAIKNENKHKSSPPFSYMRKLWSPSPLPPGKQDRF</sequence>
<gene>
    <name evidence="2" type="ORF">PAUS00366_LOCUS20646</name>
</gene>
<evidence type="ECO:0000313" key="2">
    <source>
        <dbReference type="EMBL" id="CAE0727862.1"/>
    </source>
</evidence>
<protein>
    <submittedName>
        <fullName evidence="2">Uncharacterized protein</fullName>
    </submittedName>
</protein>
<feature type="compositionally biased region" description="Basic and acidic residues" evidence="1">
    <location>
        <begin position="1"/>
        <end position="19"/>
    </location>
</feature>
<accession>A0A7S4EQF5</accession>
<dbReference type="EMBL" id="HBIX01031076">
    <property type="protein sequence ID" value="CAE0727862.1"/>
    <property type="molecule type" value="Transcribed_RNA"/>
</dbReference>
<proteinExistence type="predicted"/>
<name>A0A7S4EQF5_9STRA</name>
<evidence type="ECO:0000256" key="1">
    <source>
        <dbReference type="SAM" id="MobiDB-lite"/>
    </source>
</evidence>
<feature type="compositionally biased region" description="Polar residues" evidence="1">
    <location>
        <begin position="21"/>
        <end position="39"/>
    </location>
</feature>
<reference evidence="2" key="1">
    <citation type="submission" date="2021-01" db="EMBL/GenBank/DDBJ databases">
        <authorList>
            <person name="Corre E."/>
            <person name="Pelletier E."/>
            <person name="Niang G."/>
            <person name="Scheremetjew M."/>
            <person name="Finn R."/>
            <person name="Kale V."/>
            <person name="Holt S."/>
            <person name="Cochrane G."/>
            <person name="Meng A."/>
            <person name="Brown T."/>
            <person name="Cohen L."/>
        </authorList>
    </citation>
    <scope>NUCLEOTIDE SEQUENCE</scope>
    <source>
        <strain evidence="2">10249 10 AB</strain>
    </source>
</reference>